<evidence type="ECO:0000259" key="9">
    <source>
        <dbReference type="PROSITE" id="PS51464"/>
    </source>
</evidence>
<dbReference type="Gene3D" id="3.10.580.10">
    <property type="entry name" value="CBS-domain"/>
    <property type="match status" value="1"/>
</dbReference>
<feature type="binding site" evidence="5">
    <location>
        <position position="87"/>
    </location>
    <ligand>
        <name>Zn(2+)</name>
        <dbReference type="ChEBI" id="CHEBI:29105"/>
    </ligand>
</feature>
<feature type="site" description="Catalytically relevant" evidence="6">
    <location>
        <position position="157"/>
    </location>
</feature>
<dbReference type="GO" id="GO:0005975">
    <property type="term" value="P:carbohydrate metabolic process"/>
    <property type="evidence" value="ECO:0007669"/>
    <property type="project" value="InterPro"/>
</dbReference>
<dbReference type="InterPro" id="IPR035474">
    <property type="entry name" value="SIS_Kpsf"/>
</dbReference>
<dbReference type="Pfam" id="PF00571">
    <property type="entry name" value="CBS"/>
    <property type="match status" value="2"/>
</dbReference>
<feature type="site" description="Catalytically relevant" evidence="6">
    <location>
        <position position="116"/>
    </location>
</feature>
<dbReference type="PROSITE" id="PS51371">
    <property type="entry name" value="CBS"/>
    <property type="match status" value="1"/>
</dbReference>
<keyword evidence="10" id="KW-0413">Isomerase</keyword>
<evidence type="ECO:0000256" key="4">
    <source>
        <dbReference type="PIRNR" id="PIRNR004692"/>
    </source>
</evidence>
<evidence type="ECO:0000256" key="1">
    <source>
        <dbReference type="ARBA" id="ARBA00008165"/>
    </source>
</evidence>
<name>A0A7W6H1H1_9RHOB</name>
<dbReference type="Proteomes" id="UP000530268">
    <property type="component" value="Unassembled WGS sequence"/>
</dbReference>
<dbReference type="PANTHER" id="PTHR42745:SF1">
    <property type="entry name" value="ARABINOSE 5-PHOSPHATE ISOMERASE KDSD"/>
    <property type="match status" value="1"/>
</dbReference>
<keyword evidence="2" id="KW-0677">Repeat</keyword>
<gene>
    <name evidence="10" type="ORF">GGR95_003577</name>
</gene>
<reference evidence="10 11" key="1">
    <citation type="submission" date="2020-08" db="EMBL/GenBank/DDBJ databases">
        <title>Genomic Encyclopedia of Type Strains, Phase IV (KMG-IV): sequencing the most valuable type-strain genomes for metagenomic binning, comparative biology and taxonomic classification.</title>
        <authorList>
            <person name="Goeker M."/>
        </authorList>
    </citation>
    <scope>NUCLEOTIDE SEQUENCE [LARGE SCALE GENOMIC DNA]</scope>
    <source>
        <strain evidence="10 11">DSM 102234</strain>
    </source>
</reference>
<proteinExistence type="inferred from homology"/>
<dbReference type="InterPro" id="IPR046342">
    <property type="entry name" value="CBS_dom_sf"/>
</dbReference>
<evidence type="ECO:0000256" key="5">
    <source>
        <dbReference type="PIRSR" id="PIRSR004692-2"/>
    </source>
</evidence>
<comment type="similarity">
    <text evidence="1 4">Belongs to the SIS family. GutQ/KpsF subfamily.</text>
</comment>
<dbReference type="PIRSF" id="PIRSF004692">
    <property type="entry name" value="KdsD_KpsF"/>
    <property type="match status" value="1"/>
</dbReference>
<dbReference type="GO" id="GO:1901135">
    <property type="term" value="P:carbohydrate derivative metabolic process"/>
    <property type="evidence" value="ECO:0007669"/>
    <property type="project" value="InterPro"/>
</dbReference>
<dbReference type="GO" id="GO:0046872">
    <property type="term" value="F:metal ion binding"/>
    <property type="evidence" value="ECO:0007669"/>
    <property type="project" value="UniProtKB-KW"/>
</dbReference>
<dbReference type="EC" id="5.3.1.13" evidence="10"/>
<comment type="caution">
    <text evidence="10">The sequence shown here is derived from an EMBL/GenBank/DDBJ whole genome shotgun (WGS) entry which is preliminary data.</text>
</comment>
<dbReference type="Pfam" id="PF01380">
    <property type="entry name" value="SIS"/>
    <property type="match status" value="1"/>
</dbReference>
<dbReference type="SMART" id="SM00116">
    <property type="entry name" value="CBS"/>
    <property type="match status" value="2"/>
</dbReference>
<feature type="domain" description="SIS" evidence="9">
    <location>
        <begin position="46"/>
        <end position="189"/>
    </location>
</feature>
<evidence type="ECO:0000313" key="11">
    <source>
        <dbReference type="Proteomes" id="UP000530268"/>
    </source>
</evidence>
<dbReference type="InterPro" id="IPR050986">
    <property type="entry name" value="GutQ/KpsF_isomerases"/>
</dbReference>
<organism evidence="10 11">
    <name type="scientific">Sulfitobacter undariae</name>
    <dbReference type="NCBI Taxonomy" id="1563671"/>
    <lineage>
        <taxon>Bacteria</taxon>
        <taxon>Pseudomonadati</taxon>
        <taxon>Pseudomonadota</taxon>
        <taxon>Alphaproteobacteria</taxon>
        <taxon>Rhodobacterales</taxon>
        <taxon>Roseobacteraceae</taxon>
        <taxon>Sulfitobacter</taxon>
    </lineage>
</organism>
<sequence>MCASPVSHPTPEHRASSVTSAQRVLGIEADALRFMGENLPTDFADAVETILACKSRVIVSGIGKSGHIGRKIAATLASTGTPAYFVHATEASHGDLGMIGPDDVCILISNSGETSELRDIVYHTQRFTIPMIGISSNPDSTLMKAADHLLTLPKCPEACPIGLAPTTSTTLTLALGDALAVALMERRGFVASDFGVYHPGGKLGAQMRTVADFMHSGDALPLLDENAPMGDVVQKISTKGFGMCIMLKGDTVSGVITDGDLRRHMDGLMSRNAQDVATKNPLTVTTDCSAPEALALLNTRALTVLVVVDGDQKPVGVLHLHDLLRAGVV</sequence>
<feature type="site" description="Catalytically relevant" evidence="6">
    <location>
        <position position="198"/>
    </location>
</feature>
<dbReference type="RefSeq" id="WP_184568153.1">
    <property type="nucleotide sequence ID" value="NZ_JACIEI010000021.1"/>
</dbReference>
<evidence type="ECO:0000256" key="2">
    <source>
        <dbReference type="ARBA" id="ARBA00022737"/>
    </source>
</evidence>
<evidence type="ECO:0000313" key="10">
    <source>
        <dbReference type="EMBL" id="MBB3995911.1"/>
    </source>
</evidence>
<dbReference type="EMBL" id="JACIEI010000021">
    <property type="protein sequence ID" value="MBB3995911.1"/>
    <property type="molecule type" value="Genomic_DNA"/>
</dbReference>
<dbReference type="SUPFAM" id="SSF53697">
    <property type="entry name" value="SIS domain"/>
    <property type="match status" value="1"/>
</dbReference>
<dbReference type="FunFam" id="3.40.50.10490:FF:000011">
    <property type="entry name" value="Arabinose 5-phosphate isomerase"/>
    <property type="match status" value="1"/>
</dbReference>
<keyword evidence="11" id="KW-1185">Reference proteome</keyword>
<dbReference type="PROSITE" id="PS51464">
    <property type="entry name" value="SIS"/>
    <property type="match status" value="1"/>
</dbReference>
<evidence type="ECO:0000256" key="3">
    <source>
        <dbReference type="ARBA" id="ARBA00023122"/>
    </source>
</evidence>
<dbReference type="InterPro" id="IPR046348">
    <property type="entry name" value="SIS_dom_sf"/>
</dbReference>
<dbReference type="CDD" id="cd05014">
    <property type="entry name" value="SIS_Kpsf"/>
    <property type="match status" value="1"/>
</dbReference>
<dbReference type="Gene3D" id="3.40.50.10490">
    <property type="entry name" value="Glucose-6-phosphate isomerase like protein, domain 1"/>
    <property type="match status" value="1"/>
</dbReference>
<feature type="site" description="Catalytically relevant" evidence="6">
    <location>
        <position position="64"/>
    </location>
</feature>
<dbReference type="AlphaFoldDB" id="A0A7W6H1H1"/>
<dbReference type="NCBIfam" id="TIGR00393">
    <property type="entry name" value="kpsF"/>
    <property type="match status" value="1"/>
</dbReference>
<keyword evidence="3 7" id="KW-0129">CBS domain</keyword>
<evidence type="ECO:0000256" key="7">
    <source>
        <dbReference type="PROSITE-ProRule" id="PRU00703"/>
    </source>
</evidence>
<dbReference type="GO" id="GO:0019146">
    <property type="term" value="F:arabinose-5-phosphate isomerase activity"/>
    <property type="evidence" value="ECO:0007669"/>
    <property type="project" value="UniProtKB-EC"/>
</dbReference>
<evidence type="ECO:0000256" key="6">
    <source>
        <dbReference type="PIRSR" id="PIRSR004692-3"/>
    </source>
</evidence>
<keyword evidence="5" id="KW-0862">Zinc</keyword>
<evidence type="ECO:0000259" key="8">
    <source>
        <dbReference type="PROSITE" id="PS51371"/>
    </source>
</evidence>
<dbReference type="PANTHER" id="PTHR42745">
    <property type="match status" value="1"/>
</dbReference>
<dbReference type="InterPro" id="IPR004800">
    <property type="entry name" value="KdsD/KpsF-type"/>
</dbReference>
<protein>
    <submittedName>
        <fullName evidence="10">Arabinose-5-phosphate isomerase</fullName>
        <ecNumber evidence="10">5.3.1.13</ecNumber>
    </submittedName>
</protein>
<dbReference type="InterPro" id="IPR000644">
    <property type="entry name" value="CBS_dom"/>
</dbReference>
<dbReference type="GO" id="GO:0097367">
    <property type="term" value="F:carbohydrate derivative binding"/>
    <property type="evidence" value="ECO:0007669"/>
    <property type="project" value="InterPro"/>
</dbReference>
<accession>A0A7W6H1H1</accession>
<feature type="domain" description="CBS" evidence="8">
    <location>
        <begin position="277"/>
        <end position="329"/>
    </location>
</feature>
<keyword evidence="5" id="KW-0479">Metal-binding</keyword>
<dbReference type="CDD" id="cd04604">
    <property type="entry name" value="CBS_pair_SIS_assoc"/>
    <property type="match status" value="1"/>
</dbReference>
<dbReference type="InterPro" id="IPR001347">
    <property type="entry name" value="SIS_dom"/>
</dbReference>